<accession>A0A9D4YZF3</accession>
<keyword evidence="6" id="KW-1185">Reference proteome</keyword>
<name>A0A9D4YZF3_CHLVU</name>
<sequence length="1285" mass="140127">MSAATSLNARVVHGSSLGVERGAALPPNPEHLFFSATQPLSVWLNSANFHYTIDAVQRDYEWDEMQVLGLLDTIAQVKKKSDQSKTDAVVKLSEVVLLDKSARDTAAVRQTLQNNPKWYETGNSAGTTTSAQPRIVSVIDGQQRITTLVIIAAVAQFKLLQVVQQLSLAPINEVYTRHKAEAQQVVTDMMARFTRHDGQCILRRSTDGDMGLADGIFNFITESGTDVDTSDLAAVLEEAMDDAASRYHLNAIHTSNWFDQRLHLLQPPGQAAWLLSFVRALLTRVFWTTTLTCSSQLALDTFLNVNLGSHRVALSEPNVIKVALIADLVQRDLDSAVRDWDKCITKLTHVALKLVKMEDKMPYIKYLSSEKLGLNAATALTLDFLRHVCFIQRLVEPGASSPLAVQDIGRDELIQHFADYRMSKGCHWSAKTYITNTLQQYVSGYCTMLTWKVHSDINDFSGNKMEPDSKTSLVILLSLPDTSWRPAAMAVIREISKDAKAMGMAETRRQKLLTHSIKQLEFVALWLAALSTACVARKQLWQAVAKYIIDAGLSPAPAGGISRMEAATGYKHGEKKLVRAVILGIELSEIHKSSHGGGIILEGHWEDKLTLEHLLPQNPDPSDVYWTNRFGGPKGFVHDRFCHLLGNLCILTLQDNSRLGRNNMDVKLSILEKREIDMETIKYLKVNLDENGWNICAILGRQEDLLKKFAKRYDIEVPPAKWRSWRLEVLQDVITNVGSIDTLLLSDATKAMINETDTSRIVSSTPAVATLGPDEPAAADITKAKKKITLKDLIDGGQLRPGRGVLSRTYRNQTRMADLLDDGKISLPLPSSDGEECAIFDSVSGFSSYVIRMHPLGGISQSGHRWSQVKYKDSSLDVYRTQLARKRVADSVAAGAATATGSAVADSDGSMSADDEPATATDPVTDTLADAGEDAEEELQLHENQAASGDETDMVPASRASTEPAAADIARAKRIITLRDLIDAGQLRPGRGVLSRKNNDALQADLLENGQISLRSPAFNSGECTNFDSVSGFSGFARAHQAGYSSLVSLYESDSKGWSMVQHSGRSLDDYRTQLARKRVADSVAASATDSAVADSGGGMILDDEPVTAMEDAATDALEEMELHEDQAASDDGINTVPASRASTEPAAVEISKAKKNITLKVLIDEGELQPGLGVLSRKNHTLLADLMANGQISLPLSSTYGGECTIFDSVSGFSGYARAHKAGGSSMVSYYESDSRGWTMVHYNGTSLGDFRTKLARKRVVESVAAGADSDHSMSLDDEPPTGD</sequence>
<feature type="region of interest" description="Disordered" evidence="1">
    <location>
        <begin position="1266"/>
        <end position="1285"/>
    </location>
</feature>
<dbReference type="Pfam" id="PF07510">
    <property type="entry name" value="GmrSD_C"/>
    <property type="match status" value="1"/>
</dbReference>
<feature type="compositionally biased region" description="Low complexity" evidence="1">
    <location>
        <begin position="898"/>
        <end position="908"/>
    </location>
</feature>
<dbReference type="OrthoDB" id="10678385at2759"/>
<dbReference type="PANTHER" id="PTHR35149">
    <property type="entry name" value="SLL5132 PROTEIN"/>
    <property type="match status" value="1"/>
</dbReference>
<evidence type="ECO:0000259" key="3">
    <source>
        <dbReference type="Pfam" id="PF07510"/>
    </source>
</evidence>
<reference evidence="5" key="1">
    <citation type="journal article" date="2019" name="Plant J.">
        <title>Chlorella vulgaris genome assembly and annotation reveals the molecular basis for metabolic acclimation to high light conditions.</title>
        <authorList>
            <person name="Cecchin M."/>
            <person name="Marcolungo L."/>
            <person name="Rossato M."/>
            <person name="Girolomoni L."/>
            <person name="Cosentino E."/>
            <person name="Cuine S."/>
            <person name="Li-Beisson Y."/>
            <person name="Delledonne M."/>
            <person name="Ballottari M."/>
        </authorList>
    </citation>
    <scope>NUCLEOTIDE SEQUENCE</scope>
    <source>
        <strain evidence="5">211/11P</strain>
    </source>
</reference>
<feature type="domain" description="GmrSD restriction endonucleases N-terminal" evidence="2">
    <location>
        <begin position="45"/>
        <end position="166"/>
    </location>
</feature>
<feature type="domain" description="RAMA" evidence="4">
    <location>
        <begin position="775"/>
        <end position="887"/>
    </location>
</feature>
<dbReference type="InterPro" id="IPR011089">
    <property type="entry name" value="GmrSD_C"/>
</dbReference>
<organism evidence="5 6">
    <name type="scientific">Chlorella vulgaris</name>
    <name type="common">Green alga</name>
    <dbReference type="NCBI Taxonomy" id="3077"/>
    <lineage>
        <taxon>Eukaryota</taxon>
        <taxon>Viridiplantae</taxon>
        <taxon>Chlorophyta</taxon>
        <taxon>core chlorophytes</taxon>
        <taxon>Trebouxiophyceae</taxon>
        <taxon>Chlorellales</taxon>
        <taxon>Chlorellaceae</taxon>
        <taxon>Chlorella clade</taxon>
        <taxon>Chlorella</taxon>
    </lineage>
</organism>
<dbReference type="Proteomes" id="UP001055712">
    <property type="component" value="Unassembled WGS sequence"/>
</dbReference>
<evidence type="ECO:0000256" key="1">
    <source>
        <dbReference type="SAM" id="MobiDB-lite"/>
    </source>
</evidence>
<evidence type="ECO:0000313" key="6">
    <source>
        <dbReference type="Proteomes" id="UP001055712"/>
    </source>
</evidence>
<dbReference type="InterPro" id="IPR004919">
    <property type="entry name" value="GmrSD_N"/>
</dbReference>
<feature type="domain" description="RAMA" evidence="4">
    <location>
        <begin position="961"/>
        <end position="1079"/>
    </location>
</feature>
<dbReference type="EMBL" id="SIDB01000003">
    <property type="protein sequence ID" value="KAI3434436.1"/>
    <property type="molecule type" value="Genomic_DNA"/>
</dbReference>
<comment type="caution">
    <text evidence="5">The sequence shown here is derived from an EMBL/GenBank/DDBJ whole genome shotgun (WGS) entry which is preliminary data.</text>
</comment>
<dbReference type="PANTHER" id="PTHR35149:SF1">
    <property type="entry name" value="DUF5655 DOMAIN-CONTAINING PROTEIN"/>
    <property type="match status" value="1"/>
</dbReference>
<feature type="domain" description="GmrSD restriction endonucleases C-terminal" evidence="3">
    <location>
        <begin position="602"/>
        <end position="707"/>
    </location>
</feature>
<dbReference type="Pfam" id="PF18755">
    <property type="entry name" value="RAMA"/>
    <property type="match status" value="3"/>
</dbReference>
<dbReference type="Pfam" id="PF03235">
    <property type="entry name" value="GmrSD_N"/>
    <property type="match status" value="1"/>
</dbReference>
<feature type="domain" description="RAMA" evidence="4">
    <location>
        <begin position="1144"/>
        <end position="1260"/>
    </location>
</feature>
<evidence type="ECO:0000313" key="5">
    <source>
        <dbReference type="EMBL" id="KAI3434436.1"/>
    </source>
</evidence>
<evidence type="ECO:0000259" key="2">
    <source>
        <dbReference type="Pfam" id="PF03235"/>
    </source>
</evidence>
<dbReference type="InterPro" id="IPR040843">
    <property type="entry name" value="RAMA"/>
</dbReference>
<proteinExistence type="predicted"/>
<gene>
    <name evidence="5" type="ORF">D9Q98_002513</name>
</gene>
<feature type="region of interest" description="Disordered" evidence="1">
    <location>
        <begin position="898"/>
        <end position="964"/>
    </location>
</feature>
<protein>
    <recommendedName>
        <fullName evidence="7">DUF262 domain-containing protein</fullName>
    </recommendedName>
</protein>
<evidence type="ECO:0008006" key="7">
    <source>
        <dbReference type="Google" id="ProtNLM"/>
    </source>
</evidence>
<reference evidence="5" key="2">
    <citation type="submission" date="2020-11" db="EMBL/GenBank/DDBJ databases">
        <authorList>
            <person name="Cecchin M."/>
            <person name="Marcolungo L."/>
            <person name="Rossato M."/>
            <person name="Girolomoni L."/>
            <person name="Cosentino E."/>
            <person name="Cuine S."/>
            <person name="Li-Beisson Y."/>
            <person name="Delledonne M."/>
            <person name="Ballottari M."/>
        </authorList>
    </citation>
    <scope>NUCLEOTIDE SEQUENCE</scope>
    <source>
        <strain evidence="5">211/11P</strain>
        <tissue evidence="5">Whole cell</tissue>
    </source>
</reference>
<evidence type="ECO:0000259" key="4">
    <source>
        <dbReference type="Pfam" id="PF18755"/>
    </source>
</evidence>